<accession>A0A7K0C070</accession>
<evidence type="ECO:0000256" key="3">
    <source>
        <dbReference type="ARBA" id="ARBA00023082"/>
    </source>
</evidence>
<dbReference type="SUPFAM" id="SSF88946">
    <property type="entry name" value="Sigma2 domain of RNA polymerase sigma factors"/>
    <property type="match status" value="1"/>
</dbReference>
<dbReference type="GO" id="GO:0006352">
    <property type="term" value="P:DNA-templated transcription initiation"/>
    <property type="evidence" value="ECO:0007669"/>
    <property type="project" value="InterPro"/>
</dbReference>
<dbReference type="Gene3D" id="1.10.1740.10">
    <property type="match status" value="1"/>
</dbReference>
<dbReference type="AlphaFoldDB" id="A0A7K0C070"/>
<keyword evidence="2" id="KW-0805">Transcription regulation</keyword>
<organism evidence="9 10">
    <name type="scientific">Actinomadura macrotermitis</name>
    <dbReference type="NCBI Taxonomy" id="2585200"/>
    <lineage>
        <taxon>Bacteria</taxon>
        <taxon>Bacillati</taxon>
        <taxon>Actinomycetota</taxon>
        <taxon>Actinomycetes</taxon>
        <taxon>Streptosporangiales</taxon>
        <taxon>Thermomonosporaceae</taxon>
        <taxon>Actinomadura</taxon>
    </lineage>
</organism>
<feature type="compositionally biased region" description="Low complexity" evidence="6">
    <location>
        <begin position="293"/>
        <end position="320"/>
    </location>
</feature>
<dbReference type="SUPFAM" id="SSF88659">
    <property type="entry name" value="Sigma3 and sigma4 domains of RNA polymerase sigma factors"/>
    <property type="match status" value="1"/>
</dbReference>
<evidence type="ECO:0000256" key="6">
    <source>
        <dbReference type="SAM" id="MobiDB-lite"/>
    </source>
</evidence>
<dbReference type="PANTHER" id="PTHR43133">
    <property type="entry name" value="RNA POLYMERASE ECF-TYPE SIGMA FACTO"/>
    <property type="match status" value="1"/>
</dbReference>
<dbReference type="NCBIfam" id="TIGR02937">
    <property type="entry name" value="sigma70-ECF"/>
    <property type="match status" value="1"/>
</dbReference>
<evidence type="ECO:0000313" key="10">
    <source>
        <dbReference type="Proteomes" id="UP000487268"/>
    </source>
</evidence>
<feature type="region of interest" description="Disordered" evidence="6">
    <location>
        <begin position="288"/>
        <end position="350"/>
    </location>
</feature>
<feature type="compositionally biased region" description="Low complexity" evidence="6">
    <location>
        <begin position="332"/>
        <end position="350"/>
    </location>
</feature>
<dbReference type="RefSeq" id="WP_153536340.1">
    <property type="nucleotide sequence ID" value="NZ_WEGH01000003.1"/>
</dbReference>
<keyword evidence="5" id="KW-0804">Transcription</keyword>
<dbReference type="InterPro" id="IPR007627">
    <property type="entry name" value="RNA_pol_sigma70_r2"/>
</dbReference>
<name>A0A7K0C070_9ACTN</name>
<keyword evidence="4" id="KW-0238">DNA-binding</keyword>
<comment type="similarity">
    <text evidence="1">Belongs to the sigma-70 factor family. ECF subfamily.</text>
</comment>
<dbReference type="Proteomes" id="UP000487268">
    <property type="component" value="Unassembled WGS sequence"/>
</dbReference>
<dbReference type="InterPro" id="IPR013325">
    <property type="entry name" value="RNA_pol_sigma_r2"/>
</dbReference>
<dbReference type="PANTHER" id="PTHR43133:SF8">
    <property type="entry name" value="RNA POLYMERASE SIGMA FACTOR HI_1459-RELATED"/>
    <property type="match status" value="1"/>
</dbReference>
<dbReference type="InterPro" id="IPR014284">
    <property type="entry name" value="RNA_pol_sigma-70_dom"/>
</dbReference>
<evidence type="ECO:0000256" key="2">
    <source>
        <dbReference type="ARBA" id="ARBA00023015"/>
    </source>
</evidence>
<gene>
    <name evidence="9" type="ORF">ACRB68_49520</name>
</gene>
<dbReference type="InterPro" id="IPR036388">
    <property type="entry name" value="WH-like_DNA-bd_sf"/>
</dbReference>
<keyword evidence="10" id="KW-1185">Reference proteome</keyword>
<dbReference type="Pfam" id="PF08281">
    <property type="entry name" value="Sigma70_r4_2"/>
    <property type="match status" value="1"/>
</dbReference>
<dbReference type="GO" id="GO:0016987">
    <property type="term" value="F:sigma factor activity"/>
    <property type="evidence" value="ECO:0007669"/>
    <property type="project" value="UniProtKB-KW"/>
</dbReference>
<dbReference type="CDD" id="cd00161">
    <property type="entry name" value="beta-trefoil_Ricin-like"/>
    <property type="match status" value="1"/>
</dbReference>
<evidence type="ECO:0000256" key="4">
    <source>
        <dbReference type="ARBA" id="ARBA00023125"/>
    </source>
</evidence>
<dbReference type="SUPFAM" id="SSF50370">
    <property type="entry name" value="Ricin B-like lectins"/>
    <property type="match status" value="1"/>
</dbReference>
<feature type="domain" description="RNA polymerase sigma factor 70 region 4 type 2" evidence="8">
    <location>
        <begin position="119"/>
        <end position="169"/>
    </location>
</feature>
<dbReference type="InterPro" id="IPR035992">
    <property type="entry name" value="Ricin_B-like_lectins"/>
</dbReference>
<dbReference type="Gene3D" id="2.80.10.50">
    <property type="match status" value="1"/>
</dbReference>
<dbReference type="EMBL" id="WEGH01000003">
    <property type="protein sequence ID" value="MQY06855.1"/>
    <property type="molecule type" value="Genomic_DNA"/>
</dbReference>
<comment type="caution">
    <text evidence="9">The sequence shown here is derived from an EMBL/GenBank/DDBJ whole genome shotgun (WGS) entry which is preliminary data.</text>
</comment>
<evidence type="ECO:0000259" key="7">
    <source>
        <dbReference type="Pfam" id="PF04542"/>
    </source>
</evidence>
<sequence length="482" mass="50432">MEATAESDAALVAAARSGDERASGELFQRHHGAVLGYARSLSRDQHAAEDLVSEAFARTIAALREGRGPKEAYRPYLYAVVRNTAVDWARTARRTVVTDEVAQWADGSPEEIPDVDELDALVRAFRSLPERWQAVLWHTVIEEEPVQEVAELLGMEANAVAQLAFRAREGLRTAFLAASVEGHPDCAEFTAQLAASTRRPGRRRSRALRQHLETCERCRRAAAEMSDLNGRLRAALPIGLVMLGEPSDPVVHHTPVAATMPAWVLPAGGAGALVFVLAIVVTTIGGGPDGPPRAESPLSPSAPPGSVVPGSAVPESPVPGEALVIPKKSGKPKPGATTPPAQAGAGAGATSRIRNSSLQSCLAPSGGSVVQRPCSGATTTWRRRDTAGGFTLTNASNGKCLSRGQATGGVPWEGGSAYTVTTAACGGPYQVWSLEGSITGGRRLANGDGYYLQASWSGLKAVTLKPASFAGMAAQGWVFDAP</sequence>
<dbReference type="InterPro" id="IPR039425">
    <property type="entry name" value="RNA_pol_sigma-70-like"/>
</dbReference>
<evidence type="ECO:0008006" key="11">
    <source>
        <dbReference type="Google" id="ProtNLM"/>
    </source>
</evidence>
<reference evidence="9 10" key="1">
    <citation type="submission" date="2019-10" db="EMBL/GenBank/DDBJ databases">
        <title>Actinomadura rubteroloni sp. nov. and Actinomadura macrotermitis sp. nov., isolated from the gut of fungus growing-termite Macrotermes natalensis.</title>
        <authorList>
            <person name="Benndorf R."/>
            <person name="Martin K."/>
            <person name="Kuefner M."/>
            <person name="De Beer W."/>
            <person name="Kaster A.-K."/>
            <person name="Vollmers J."/>
            <person name="Poulsen M."/>
            <person name="Beemelmanns C."/>
        </authorList>
    </citation>
    <scope>NUCLEOTIDE SEQUENCE [LARGE SCALE GENOMIC DNA]</scope>
    <source>
        <strain evidence="9 10">RB68</strain>
    </source>
</reference>
<dbReference type="OrthoDB" id="4990598at2"/>
<feature type="domain" description="RNA polymerase sigma-70 region 2" evidence="7">
    <location>
        <begin position="26"/>
        <end position="95"/>
    </location>
</feature>
<dbReference type="InterPro" id="IPR013249">
    <property type="entry name" value="RNA_pol_sigma70_r4_t2"/>
</dbReference>
<proteinExistence type="inferred from homology"/>
<evidence type="ECO:0000313" key="9">
    <source>
        <dbReference type="EMBL" id="MQY06855.1"/>
    </source>
</evidence>
<evidence type="ECO:0000259" key="8">
    <source>
        <dbReference type="Pfam" id="PF08281"/>
    </source>
</evidence>
<dbReference type="Gene3D" id="1.10.10.10">
    <property type="entry name" value="Winged helix-like DNA-binding domain superfamily/Winged helix DNA-binding domain"/>
    <property type="match status" value="1"/>
</dbReference>
<dbReference type="GO" id="GO:0003677">
    <property type="term" value="F:DNA binding"/>
    <property type="evidence" value="ECO:0007669"/>
    <property type="project" value="UniProtKB-KW"/>
</dbReference>
<dbReference type="InterPro" id="IPR013324">
    <property type="entry name" value="RNA_pol_sigma_r3/r4-like"/>
</dbReference>
<dbReference type="Pfam" id="PF04542">
    <property type="entry name" value="Sigma70_r2"/>
    <property type="match status" value="1"/>
</dbReference>
<protein>
    <recommendedName>
        <fullName evidence="11">Sigma-70 family RNA polymerase sigma factor</fullName>
    </recommendedName>
</protein>
<evidence type="ECO:0000256" key="5">
    <source>
        <dbReference type="ARBA" id="ARBA00023163"/>
    </source>
</evidence>
<evidence type="ECO:0000256" key="1">
    <source>
        <dbReference type="ARBA" id="ARBA00010641"/>
    </source>
</evidence>
<keyword evidence="3" id="KW-0731">Sigma factor</keyword>